<feature type="compositionally biased region" description="Basic and acidic residues" evidence="1">
    <location>
        <begin position="699"/>
        <end position="763"/>
    </location>
</feature>
<keyword evidence="3" id="KW-1185">Reference proteome</keyword>
<feature type="region of interest" description="Disordered" evidence="1">
    <location>
        <begin position="23"/>
        <end position="69"/>
    </location>
</feature>
<reference evidence="2 3" key="1">
    <citation type="submission" date="2019-07" db="EMBL/GenBank/DDBJ databases">
        <authorList>
            <person name="Friedrich A."/>
            <person name="Schacherer J."/>
        </authorList>
    </citation>
    <scope>NUCLEOTIDE SEQUENCE [LARGE SCALE GENOMIC DNA]</scope>
</reference>
<sequence>MSTYENLRLSTYEQQALYHFSKANGDFSPQSTQNSTPMSSVQDELDFRHTSRSPSSQTTTSSNSADANMNKSHIHASPQLSRALDISSLGFYSGPSLNNSMISSKRHAQFVRRSIVISPSLNSIHSLTGSSSCRSNLSSQATEVSEAPTATIAMVNSPSIRALSDILNNNVDNKTQKFDAITEEDEQLNFTDSASTSSHLTSSGSFTSSMPHTPSPKARRPICHSPSSTNLSPQRVKAIKANLTNYSTSSGAAENQPDLISLTSTPKSSSCSTLHSPTYSPPAALQESILRCSPAHSPRIHSPVDHKVGTPIQFGISDESSVSNYEQESRYRGSPHASRKAAISPSISIGNRERGKFTDSTSVKEGDLLTPKLFSPDLVFDEPIETFNVLKNESSASEPPELSPVKEIGYSLEKDTSNSQNIEDQNSIEAYEKFFRLHFSSYDGEPLDRKIDALERLGAENERSEFVQKTEKHHSMEEEQKRLSIRLIQEDSDMDGSNFESMNLEKKESGTENYDEVLSTAQRDDQKPTEVEEVPIITDEQTAAKIAEPSTEDVGESNVIRKEQKEEEEEGEIEAAKPLPALPKSTTVGQKKADNHSSVPPASTKKDLRFKGLFSSRKSNAKGVDSVSHKLQEHSKENVDNGTAGSSTRSKKPQRRSMFSEWGRRSFSFVHNHGGSSKKNDRKHKKHGTKHMSLMTRTTRKESKKEQKKESKKEQKQEQKKEPRKELEKDKLPQKPESSKKLVKKQMDIHKLAKPDANKETKGIKGINEMEETQSITEKSSILVEEEKGSQDNKIPAIKESQSPALSQSTKTTGKSVKRSDSEKTRIADDKIIGSPASQQLSFASSIKSSSKIRFGDSLFPKTLSNTEVESIVSLERSRSKASRCSYSVSPVITSGSRLTPTQSVDSIVKKMQDSNPSLEEVPAEQKSPENKQMDSPEPIDAVVQPSHEHIKEVASPNIQKDSAKGNSHRKQKKKTAGLGISHYKKLCVDNDISDVMNSVNFSDDDEPFDTNFYLSDVRTSDQRKGSTGHGSGRINNAQRFMSLPNIGKLQGGQRESDIEFGDNSMHQRNSSGNLKGTTLFEGLSPSVRTSLKSETKSAILGSLAGTSNSYNVGNEDGFDLEDIYDDFENEDENDYVESEDDLDMREPEVDFFKTGVSFATNDNEESMLEEDYNNDKQQSPKRLSLISRISSSKSSLKSKSSKFASPPLSMHSFAKSPSTSLCRSNMQSALSKKPLGKRRSKQGKRKSHHVGVKFSSEVVLCSTYGDDEYDRHPGNAACNNLTPELAMNIRNELNVFKAEMEVNEHSRCYTHFL</sequence>
<feature type="region of interest" description="Disordered" evidence="1">
    <location>
        <begin position="488"/>
        <end position="851"/>
    </location>
</feature>
<feature type="region of interest" description="Disordered" evidence="1">
    <location>
        <begin position="884"/>
        <end position="977"/>
    </location>
</feature>
<dbReference type="GO" id="GO:0003779">
    <property type="term" value="F:actin binding"/>
    <property type="evidence" value="ECO:0007669"/>
    <property type="project" value="TreeGrafter"/>
</dbReference>
<feature type="compositionally biased region" description="Low complexity" evidence="1">
    <location>
        <begin position="191"/>
        <end position="209"/>
    </location>
</feature>
<evidence type="ECO:0000313" key="2">
    <source>
        <dbReference type="EMBL" id="VUG17822.1"/>
    </source>
</evidence>
<feature type="region of interest" description="Disordered" evidence="1">
    <location>
        <begin position="319"/>
        <end position="362"/>
    </location>
</feature>
<feature type="compositionally biased region" description="Polar residues" evidence="1">
    <location>
        <begin position="800"/>
        <end position="815"/>
    </location>
</feature>
<feature type="compositionally biased region" description="Basic residues" evidence="1">
    <location>
        <begin position="1235"/>
        <end position="1250"/>
    </location>
</feature>
<accession>A0A7D9GZE4</accession>
<feature type="compositionally biased region" description="Basic and acidic residues" evidence="1">
    <location>
        <begin position="818"/>
        <end position="832"/>
    </location>
</feature>
<evidence type="ECO:0000313" key="3">
    <source>
        <dbReference type="Proteomes" id="UP000478008"/>
    </source>
</evidence>
<feature type="region of interest" description="Disordered" evidence="1">
    <location>
        <begin position="191"/>
        <end position="234"/>
    </location>
</feature>
<feature type="compositionally biased region" description="Polar residues" evidence="1">
    <location>
        <begin position="1216"/>
        <end position="1231"/>
    </location>
</feature>
<feature type="compositionally biased region" description="Polar residues" evidence="1">
    <location>
        <begin position="884"/>
        <end position="906"/>
    </location>
</feature>
<proteinExistence type="predicted"/>
<dbReference type="OMA" id="NSADANM"/>
<organism evidence="2 3">
    <name type="scientific">Dekkera bruxellensis</name>
    <name type="common">Brettanomyces custersii</name>
    <dbReference type="NCBI Taxonomy" id="5007"/>
    <lineage>
        <taxon>Eukaryota</taxon>
        <taxon>Fungi</taxon>
        <taxon>Dikarya</taxon>
        <taxon>Ascomycota</taxon>
        <taxon>Saccharomycotina</taxon>
        <taxon>Pichiomycetes</taxon>
        <taxon>Pichiales</taxon>
        <taxon>Pichiaceae</taxon>
        <taxon>Brettanomyces</taxon>
    </lineage>
</organism>
<name>A0A7D9GZE4_DEKBR</name>
<feature type="compositionally biased region" description="Low complexity" evidence="1">
    <location>
        <begin position="1197"/>
        <end position="1210"/>
    </location>
</feature>
<protein>
    <submittedName>
        <fullName evidence="2">DEBR0S2_17106g1_1</fullName>
    </submittedName>
</protein>
<gene>
    <name evidence="2" type="ORF">DEBR0S2_17106G</name>
</gene>
<feature type="region of interest" description="Disordered" evidence="1">
    <location>
        <begin position="1197"/>
        <end position="1250"/>
    </location>
</feature>
<feature type="compositionally biased region" description="Basic and acidic residues" evidence="1">
    <location>
        <begin position="351"/>
        <end position="362"/>
    </location>
</feature>
<dbReference type="Proteomes" id="UP000478008">
    <property type="component" value="Unassembled WGS sequence"/>
</dbReference>
<dbReference type="PANTHER" id="PTHR12751">
    <property type="entry name" value="PHOSPHATASE AND ACTIN REGULATOR PHACTR"/>
    <property type="match status" value="1"/>
</dbReference>
<feature type="region of interest" description="Disordered" evidence="1">
    <location>
        <begin position="248"/>
        <end position="278"/>
    </location>
</feature>
<feature type="compositionally biased region" description="Basic and acidic residues" evidence="1">
    <location>
        <begin position="627"/>
        <end position="639"/>
    </location>
</feature>
<feature type="compositionally biased region" description="Low complexity" evidence="1">
    <location>
        <begin position="52"/>
        <end position="64"/>
    </location>
</feature>
<dbReference type="GO" id="GO:0030036">
    <property type="term" value="P:actin cytoskeleton organization"/>
    <property type="evidence" value="ECO:0007669"/>
    <property type="project" value="TreeGrafter"/>
</dbReference>
<evidence type="ECO:0000256" key="1">
    <source>
        <dbReference type="SAM" id="MobiDB-lite"/>
    </source>
</evidence>
<feature type="compositionally biased region" description="Polar residues" evidence="1">
    <location>
        <begin position="27"/>
        <end position="42"/>
    </location>
</feature>
<feature type="compositionally biased region" description="Low complexity" evidence="1">
    <location>
        <begin position="261"/>
        <end position="278"/>
    </location>
</feature>
<dbReference type="PANTHER" id="PTHR12751:SF18">
    <property type="entry name" value="PHOSPHATASE AND ACTIN REGULATOR 1"/>
    <property type="match status" value="1"/>
</dbReference>
<feature type="compositionally biased region" description="Basic residues" evidence="1">
    <location>
        <begin position="680"/>
        <end position="690"/>
    </location>
</feature>
<dbReference type="EMBL" id="CABFWN010000002">
    <property type="protein sequence ID" value="VUG17822.1"/>
    <property type="molecule type" value="Genomic_DNA"/>
</dbReference>
<feature type="compositionally biased region" description="Basic residues" evidence="1">
    <location>
        <begin position="967"/>
        <end position="976"/>
    </location>
</feature>